<feature type="transmembrane region" description="Helical" evidence="1">
    <location>
        <begin position="12"/>
        <end position="29"/>
    </location>
</feature>
<name>A0ABV7MF38_9PROT</name>
<dbReference type="RefSeq" id="WP_189576632.1">
    <property type="nucleotide sequence ID" value="NZ_BMXU01000002.1"/>
</dbReference>
<organism evidence="2 3">
    <name type="scientific">Parvularcula lutaonensis</name>
    <dbReference type="NCBI Taxonomy" id="491923"/>
    <lineage>
        <taxon>Bacteria</taxon>
        <taxon>Pseudomonadati</taxon>
        <taxon>Pseudomonadota</taxon>
        <taxon>Alphaproteobacteria</taxon>
        <taxon>Parvularculales</taxon>
        <taxon>Parvularculaceae</taxon>
        <taxon>Parvularcula</taxon>
    </lineage>
</organism>
<dbReference type="EMBL" id="JBHRVA010000003">
    <property type="protein sequence ID" value="MFC3303776.1"/>
    <property type="molecule type" value="Genomic_DNA"/>
</dbReference>
<evidence type="ECO:0000313" key="2">
    <source>
        <dbReference type="EMBL" id="MFC3303776.1"/>
    </source>
</evidence>
<keyword evidence="1" id="KW-0812">Transmembrane</keyword>
<gene>
    <name evidence="2" type="ORF">ACFONP_13670</name>
</gene>
<reference evidence="3" key="1">
    <citation type="journal article" date="2019" name="Int. J. Syst. Evol. Microbiol.">
        <title>The Global Catalogue of Microorganisms (GCM) 10K type strain sequencing project: providing services to taxonomists for standard genome sequencing and annotation.</title>
        <authorList>
            <consortium name="The Broad Institute Genomics Platform"/>
            <consortium name="The Broad Institute Genome Sequencing Center for Infectious Disease"/>
            <person name="Wu L."/>
            <person name="Ma J."/>
        </authorList>
    </citation>
    <scope>NUCLEOTIDE SEQUENCE [LARGE SCALE GENOMIC DNA]</scope>
    <source>
        <strain evidence="3">KCTC 22245</strain>
    </source>
</reference>
<proteinExistence type="predicted"/>
<evidence type="ECO:0000256" key="1">
    <source>
        <dbReference type="SAM" id="Phobius"/>
    </source>
</evidence>
<keyword evidence="1" id="KW-1133">Transmembrane helix</keyword>
<keyword evidence="1" id="KW-0472">Membrane</keyword>
<accession>A0ABV7MF38</accession>
<evidence type="ECO:0000313" key="3">
    <source>
        <dbReference type="Proteomes" id="UP001595607"/>
    </source>
</evidence>
<comment type="caution">
    <text evidence="2">The sequence shown here is derived from an EMBL/GenBank/DDBJ whole genome shotgun (WGS) entry which is preliminary data.</text>
</comment>
<feature type="transmembrane region" description="Helical" evidence="1">
    <location>
        <begin position="35"/>
        <end position="54"/>
    </location>
</feature>
<protein>
    <submittedName>
        <fullName evidence="2">Uncharacterized protein</fullName>
    </submittedName>
</protein>
<keyword evidence="3" id="KW-1185">Reference proteome</keyword>
<sequence length="63" mass="6527">MPEKEPKSNAWLFGMPTGFAIGVGLATATDNVAFGFVWGIGLGVVVSLILRAVAKIPGGPRNE</sequence>
<dbReference type="Proteomes" id="UP001595607">
    <property type="component" value="Unassembled WGS sequence"/>
</dbReference>